<sequence length="114" mass="13140">LENAYDIQKPQKGLILHTDLGTQYTSQEFQTLLANYNINPSFSKKGCPYDNACMESFHAILKKEEVYRTKYSSFEEANLALFQYIEGFYNRKRIHSSIGYKTPQAIEDLATKVA</sequence>
<dbReference type="PANTHER" id="PTHR46889:SF7">
    <property type="entry name" value="TRANSPOSASE FOR INSERTION SEQUENCE ELEMENT IS904"/>
    <property type="match status" value="1"/>
</dbReference>
<evidence type="ECO:0000313" key="2">
    <source>
        <dbReference type="EMBL" id="PIE91623.1"/>
    </source>
</evidence>
<dbReference type="GO" id="GO:0003676">
    <property type="term" value="F:nucleic acid binding"/>
    <property type="evidence" value="ECO:0007669"/>
    <property type="project" value="InterPro"/>
</dbReference>
<dbReference type="SUPFAM" id="SSF53098">
    <property type="entry name" value="Ribonuclease H-like"/>
    <property type="match status" value="1"/>
</dbReference>
<accession>A0A2G6Q487</accession>
<evidence type="ECO:0000313" key="3">
    <source>
        <dbReference type="Proteomes" id="UP000228484"/>
    </source>
</evidence>
<protein>
    <submittedName>
        <fullName evidence="2">IS3 family transposase</fullName>
    </submittedName>
</protein>
<dbReference type="PROSITE" id="PS50994">
    <property type="entry name" value="INTEGRASE"/>
    <property type="match status" value="1"/>
</dbReference>
<dbReference type="RefSeq" id="WP_136699930.1">
    <property type="nucleotide sequence ID" value="NZ_NWUW01000177.1"/>
</dbReference>
<feature type="non-terminal residue" evidence="2">
    <location>
        <position position="1"/>
    </location>
</feature>
<name>A0A2G6Q487_9BACI</name>
<dbReference type="Gene3D" id="3.30.420.10">
    <property type="entry name" value="Ribonuclease H-like superfamily/Ribonuclease H"/>
    <property type="match status" value="1"/>
</dbReference>
<gene>
    <name evidence="2" type="ORF">CO726_31225</name>
</gene>
<dbReference type="Pfam" id="PF13683">
    <property type="entry name" value="rve_3"/>
    <property type="match status" value="1"/>
</dbReference>
<comment type="caution">
    <text evidence="2">The sequence shown here is derived from an EMBL/GenBank/DDBJ whole genome shotgun (WGS) entry which is preliminary data.</text>
</comment>
<dbReference type="Proteomes" id="UP000228484">
    <property type="component" value="Unassembled WGS sequence"/>
</dbReference>
<keyword evidence="3" id="KW-1185">Reference proteome</keyword>
<reference evidence="2 3" key="1">
    <citation type="submission" date="2017-09" db="EMBL/GenBank/DDBJ databases">
        <title>Biocontrol bacteria screening and application from spent mushroom substrate.</title>
        <authorList>
            <person name="Sun X."/>
        </authorList>
    </citation>
    <scope>NUCLEOTIDE SEQUENCE [LARGE SCALE GENOMIC DNA]</scope>
    <source>
        <strain evidence="2 3">100374</strain>
    </source>
</reference>
<dbReference type="InterPro" id="IPR001584">
    <property type="entry name" value="Integrase_cat-core"/>
</dbReference>
<dbReference type="AlphaFoldDB" id="A0A2G6Q487"/>
<dbReference type="InterPro" id="IPR036397">
    <property type="entry name" value="RNaseH_sf"/>
</dbReference>
<dbReference type="EMBL" id="NWUW01000177">
    <property type="protein sequence ID" value="PIE91623.1"/>
    <property type="molecule type" value="Genomic_DNA"/>
</dbReference>
<proteinExistence type="predicted"/>
<organism evidence="2 3">
    <name type="scientific">Bacillus fungorum</name>
    <dbReference type="NCBI Taxonomy" id="2039284"/>
    <lineage>
        <taxon>Bacteria</taxon>
        <taxon>Bacillati</taxon>
        <taxon>Bacillota</taxon>
        <taxon>Bacilli</taxon>
        <taxon>Bacillales</taxon>
        <taxon>Bacillaceae</taxon>
        <taxon>Bacillus</taxon>
    </lineage>
</organism>
<dbReference type="GO" id="GO:0015074">
    <property type="term" value="P:DNA integration"/>
    <property type="evidence" value="ECO:0007669"/>
    <property type="project" value="InterPro"/>
</dbReference>
<dbReference type="PANTHER" id="PTHR46889">
    <property type="entry name" value="TRANSPOSASE INSF FOR INSERTION SEQUENCE IS3B-RELATED"/>
    <property type="match status" value="1"/>
</dbReference>
<evidence type="ECO:0000259" key="1">
    <source>
        <dbReference type="PROSITE" id="PS50994"/>
    </source>
</evidence>
<dbReference type="InterPro" id="IPR050900">
    <property type="entry name" value="Transposase_IS3/IS150/IS904"/>
</dbReference>
<dbReference type="InterPro" id="IPR012337">
    <property type="entry name" value="RNaseH-like_sf"/>
</dbReference>
<feature type="domain" description="Integrase catalytic" evidence="1">
    <location>
        <begin position="1"/>
        <end position="111"/>
    </location>
</feature>